<dbReference type="EMBL" id="CAJVPT010009289">
    <property type="protein sequence ID" value="CAG8560212.1"/>
    <property type="molecule type" value="Genomic_DNA"/>
</dbReference>
<gene>
    <name evidence="1" type="ORF">ACOLOM_LOCUS5201</name>
</gene>
<feature type="non-terminal residue" evidence="1">
    <location>
        <position position="1"/>
    </location>
</feature>
<sequence>RFPKLGKLSDSDISVALDSTTTIRSSSGNTIDGLHLSNSAIIVDIEDSALGVTEQTIAASDAVNAKEVCDGREGCEGCEGEGSCSL</sequence>
<comment type="caution">
    <text evidence="1">The sequence shown here is derived from an EMBL/GenBank/DDBJ whole genome shotgun (WGS) entry which is preliminary data.</text>
</comment>
<keyword evidence="2" id="KW-1185">Reference proteome</keyword>
<protein>
    <submittedName>
        <fullName evidence="1">270_t:CDS:1</fullName>
    </submittedName>
</protein>
<evidence type="ECO:0000313" key="2">
    <source>
        <dbReference type="Proteomes" id="UP000789525"/>
    </source>
</evidence>
<evidence type="ECO:0000313" key="1">
    <source>
        <dbReference type="EMBL" id="CAG8560212.1"/>
    </source>
</evidence>
<proteinExistence type="predicted"/>
<accession>A0ACA9M0X1</accession>
<organism evidence="1 2">
    <name type="scientific">Acaulospora colombiana</name>
    <dbReference type="NCBI Taxonomy" id="27376"/>
    <lineage>
        <taxon>Eukaryota</taxon>
        <taxon>Fungi</taxon>
        <taxon>Fungi incertae sedis</taxon>
        <taxon>Mucoromycota</taxon>
        <taxon>Glomeromycotina</taxon>
        <taxon>Glomeromycetes</taxon>
        <taxon>Diversisporales</taxon>
        <taxon>Acaulosporaceae</taxon>
        <taxon>Acaulospora</taxon>
    </lineage>
</organism>
<name>A0ACA9M0X1_9GLOM</name>
<dbReference type="Proteomes" id="UP000789525">
    <property type="component" value="Unassembled WGS sequence"/>
</dbReference>
<reference evidence="1" key="1">
    <citation type="submission" date="2021-06" db="EMBL/GenBank/DDBJ databases">
        <authorList>
            <person name="Kallberg Y."/>
            <person name="Tangrot J."/>
            <person name="Rosling A."/>
        </authorList>
    </citation>
    <scope>NUCLEOTIDE SEQUENCE</scope>
    <source>
        <strain evidence="1">CL356</strain>
    </source>
</reference>